<keyword evidence="9 14" id="KW-0275">Fatty acid biosynthesis</keyword>
<dbReference type="InterPro" id="IPR000794">
    <property type="entry name" value="Beta-ketoacyl_synthase"/>
</dbReference>
<dbReference type="GO" id="GO:0005829">
    <property type="term" value="C:cytosol"/>
    <property type="evidence" value="ECO:0007669"/>
    <property type="project" value="TreeGrafter"/>
</dbReference>
<keyword evidence="8" id="KW-0443">Lipid metabolism</keyword>
<dbReference type="CDD" id="cd00834">
    <property type="entry name" value="KAS_I_II"/>
    <property type="match status" value="1"/>
</dbReference>
<dbReference type="InterPro" id="IPR020841">
    <property type="entry name" value="PKS_Beta-ketoAc_synthase_dom"/>
</dbReference>
<keyword evidence="19" id="KW-1185">Reference proteome</keyword>
<dbReference type="Pfam" id="PF00109">
    <property type="entry name" value="ketoacyl-synt"/>
    <property type="match status" value="1"/>
</dbReference>
<dbReference type="Pfam" id="PF02801">
    <property type="entry name" value="Ketoacyl-synt_C"/>
    <property type="match status" value="1"/>
</dbReference>
<dbReference type="PATRIC" id="fig|1200793.3.peg.346"/>
<dbReference type="NCBIfam" id="TIGR03150">
    <property type="entry name" value="fabF"/>
    <property type="match status" value="1"/>
</dbReference>
<dbReference type="InterPro" id="IPR014031">
    <property type="entry name" value="Ketoacyl_synth_C"/>
</dbReference>
<dbReference type="PIRSF" id="PIRSF000447">
    <property type="entry name" value="KAS_II"/>
    <property type="match status" value="1"/>
</dbReference>
<sequence length="429" mass="45838">MSISKSHLLEYPPDKRRIYMSTNRVVVTGYGVTSPIGNTPEEFWNSLHDGKIGIKPITKFDASEIPVFNAGEIQDFPFDKYFVKKDTNRMDTYSLYAIYAAMEALENSGLNMEEEDRDRVGVIVSSGIGGLQELEDQIIRMHERGMKRIKPMFIPKALSNMGAGNIALKIGAQGVCKSVTTACASANDAIGEAFREIKFGLHDVVLAGGAEASITKIGIGGFNALTALSTTEDPERSSIPFDKDRNGFVMGEGAGVLVIESLEHAQKRGANILAEIVGYGSNCDAYHMTTPTPDGSGAAKAIKLAINEAGIKPEDVDYVNAHGTSTPANEKGESGAIVSVLGKDVPVSSTKSFTGHLLGAAGAVEAIATIEAIRHSYVPKTAGTKELSDYIEANVVYGEGQEADIEYAISNTFGFGGHNAVLAFKRWEA</sequence>
<dbReference type="InterPro" id="IPR017568">
    <property type="entry name" value="3-oxoacyl-ACP_synth-2"/>
</dbReference>
<dbReference type="Proteomes" id="UP000006983">
    <property type="component" value="Unassembled WGS sequence"/>
</dbReference>
<evidence type="ECO:0000256" key="9">
    <source>
        <dbReference type="ARBA" id="ARBA00023160"/>
    </source>
</evidence>
<comment type="function">
    <text evidence="11 14">Involved in the type II fatty acid elongation cycle. Catalyzes the elongation of a wide range of acyl-ACP by the addition of two carbons from malonyl-ACP to an acyl acceptor. Can efficiently catalyze the conversion of palmitoleoyl-ACP (cis-hexadec-9-enoyl-ACP) to cis-vaccenoyl-ACP (cis-octadec-11-enoyl-ACP), an essential step in the thermal regulation of fatty acid composition.</text>
</comment>
<evidence type="ECO:0000256" key="15">
    <source>
        <dbReference type="PIRSR" id="PIRSR000447-1"/>
    </source>
</evidence>
<proteinExistence type="inferred from homology"/>
<comment type="caution">
    <text evidence="18">The sequence shown here is derived from an EMBL/GenBank/DDBJ whole genome shotgun (WGS) entry which is preliminary data.</text>
</comment>
<dbReference type="NCBIfam" id="NF005589">
    <property type="entry name" value="PRK07314.1"/>
    <property type="match status" value="1"/>
</dbReference>
<evidence type="ECO:0000256" key="13">
    <source>
        <dbReference type="ARBA" id="ARBA00047659"/>
    </source>
</evidence>
<dbReference type="Gene3D" id="3.40.47.10">
    <property type="match status" value="2"/>
</dbReference>
<comment type="catalytic activity">
    <reaction evidence="12 14">
        <text>(9Z)-hexadecenoyl-[ACP] + malonyl-[ACP] + H(+) = 3-oxo-(11Z)-octadecenoyl-[ACP] + holo-[ACP] + CO2</text>
        <dbReference type="Rhea" id="RHEA:55040"/>
        <dbReference type="Rhea" id="RHEA-COMP:9623"/>
        <dbReference type="Rhea" id="RHEA-COMP:9685"/>
        <dbReference type="Rhea" id="RHEA-COMP:10800"/>
        <dbReference type="Rhea" id="RHEA-COMP:14074"/>
        <dbReference type="ChEBI" id="CHEBI:15378"/>
        <dbReference type="ChEBI" id="CHEBI:16526"/>
        <dbReference type="ChEBI" id="CHEBI:64479"/>
        <dbReference type="ChEBI" id="CHEBI:78449"/>
        <dbReference type="ChEBI" id="CHEBI:83989"/>
        <dbReference type="ChEBI" id="CHEBI:138538"/>
        <dbReference type="EC" id="2.3.1.179"/>
    </reaction>
</comment>
<keyword evidence="7" id="KW-0276">Fatty acid metabolism</keyword>
<evidence type="ECO:0000256" key="16">
    <source>
        <dbReference type="RuleBase" id="RU003694"/>
    </source>
</evidence>
<evidence type="ECO:0000313" key="18">
    <source>
        <dbReference type="EMBL" id="EJO16447.1"/>
    </source>
</evidence>
<dbReference type="InterPro" id="IPR018201">
    <property type="entry name" value="Ketoacyl_synth_AS"/>
</dbReference>
<evidence type="ECO:0000313" key="19">
    <source>
        <dbReference type="Proteomes" id="UP000006983"/>
    </source>
</evidence>
<feature type="active site" description="For beta-ketoacyl synthase activity" evidence="15">
    <location>
        <position position="183"/>
    </location>
</feature>
<gene>
    <name evidence="18" type="ORF">RSSL_00318</name>
</gene>
<dbReference type="PROSITE" id="PS52004">
    <property type="entry name" value="KS3_2"/>
    <property type="match status" value="1"/>
</dbReference>
<name>J7SIA2_STRSL</name>
<dbReference type="FunFam" id="3.40.47.10:FF:000018">
    <property type="entry name" value="3-oxoacyl-[acyl-carrier-protein] synthase 2"/>
    <property type="match status" value="1"/>
</dbReference>
<dbReference type="SUPFAM" id="SSF53901">
    <property type="entry name" value="Thiolase-like"/>
    <property type="match status" value="2"/>
</dbReference>
<comment type="catalytic activity">
    <reaction evidence="13 14">
        <text>a fatty acyl-[ACP] + malonyl-[ACP] + H(+) = a 3-oxoacyl-[ACP] + holo-[ACP] + CO2</text>
        <dbReference type="Rhea" id="RHEA:22836"/>
        <dbReference type="Rhea" id="RHEA-COMP:9623"/>
        <dbReference type="Rhea" id="RHEA-COMP:9685"/>
        <dbReference type="Rhea" id="RHEA-COMP:9916"/>
        <dbReference type="Rhea" id="RHEA-COMP:14125"/>
        <dbReference type="ChEBI" id="CHEBI:15378"/>
        <dbReference type="ChEBI" id="CHEBI:16526"/>
        <dbReference type="ChEBI" id="CHEBI:64479"/>
        <dbReference type="ChEBI" id="CHEBI:78449"/>
        <dbReference type="ChEBI" id="CHEBI:78776"/>
        <dbReference type="ChEBI" id="CHEBI:138651"/>
    </reaction>
</comment>
<evidence type="ECO:0000256" key="2">
    <source>
        <dbReference type="ARBA" id="ARBA00008467"/>
    </source>
</evidence>
<comment type="pathway">
    <text evidence="1 14">Lipid metabolism; fatty acid biosynthesis.</text>
</comment>
<reference evidence="18 19" key="1">
    <citation type="journal article" date="2012" name="J. Bacteriol.">
        <title>Genome Sequence of the Lantibiotic Bacteriocin Producer Streptococcus salivarius Strain K12.</title>
        <authorList>
            <person name="Barretto C."/>
            <person name="Alvarez-Martin P."/>
            <person name="Foata F."/>
            <person name="Renault P."/>
            <person name="Berger B."/>
        </authorList>
    </citation>
    <scope>NUCLEOTIDE SEQUENCE [LARGE SCALE GENOMIC DNA]</scope>
    <source>
        <strain evidence="18 19">K12</strain>
    </source>
</reference>
<dbReference type="InterPro" id="IPR016039">
    <property type="entry name" value="Thiolase-like"/>
</dbReference>
<accession>J7SIA2</accession>
<keyword evidence="6 14" id="KW-0808">Transferase</keyword>
<dbReference type="PANTHER" id="PTHR11712">
    <property type="entry name" value="POLYKETIDE SYNTHASE-RELATED"/>
    <property type="match status" value="1"/>
</dbReference>
<dbReference type="SMART" id="SM00825">
    <property type="entry name" value="PKS_KS"/>
    <property type="match status" value="1"/>
</dbReference>
<feature type="domain" description="Ketosynthase family 3 (KS3)" evidence="17">
    <location>
        <begin position="22"/>
        <end position="426"/>
    </location>
</feature>
<dbReference type="GO" id="GO:0006633">
    <property type="term" value="P:fatty acid biosynthetic process"/>
    <property type="evidence" value="ECO:0007669"/>
    <property type="project" value="UniProtKB-UniRule"/>
</dbReference>
<evidence type="ECO:0000256" key="6">
    <source>
        <dbReference type="ARBA" id="ARBA00022679"/>
    </source>
</evidence>
<dbReference type="PANTHER" id="PTHR11712:SF336">
    <property type="entry name" value="3-OXOACYL-[ACYL-CARRIER-PROTEIN] SYNTHASE, MITOCHONDRIAL"/>
    <property type="match status" value="1"/>
</dbReference>
<comment type="similarity">
    <text evidence="2 14 16">Belongs to the thiolase-like superfamily. Beta-ketoacyl-ACP synthases family.</text>
</comment>
<evidence type="ECO:0000256" key="5">
    <source>
        <dbReference type="ARBA" id="ARBA00022516"/>
    </source>
</evidence>
<evidence type="ECO:0000256" key="1">
    <source>
        <dbReference type="ARBA" id="ARBA00005194"/>
    </source>
</evidence>
<evidence type="ECO:0000256" key="10">
    <source>
        <dbReference type="ARBA" id="ARBA00023315"/>
    </source>
</evidence>
<evidence type="ECO:0000256" key="8">
    <source>
        <dbReference type="ARBA" id="ARBA00023098"/>
    </source>
</evidence>
<evidence type="ECO:0000256" key="12">
    <source>
        <dbReference type="ARBA" id="ARBA00047318"/>
    </source>
</evidence>
<protein>
    <recommendedName>
        <fullName evidence="4 14">3-oxoacyl-[acyl-carrier-protein] synthase 2</fullName>
        <ecNumber evidence="3 14">2.3.1.179</ecNumber>
    </recommendedName>
</protein>
<dbReference type="EMBL" id="ALIF01000001">
    <property type="protein sequence ID" value="EJO16447.1"/>
    <property type="molecule type" value="Genomic_DNA"/>
</dbReference>
<dbReference type="InterPro" id="IPR014030">
    <property type="entry name" value="Ketoacyl_synth_N"/>
</dbReference>
<organism evidence="18 19">
    <name type="scientific">Streptococcus salivarius K12</name>
    <dbReference type="NCBI Taxonomy" id="1200793"/>
    <lineage>
        <taxon>Bacteria</taxon>
        <taxon>Bacillati</taxon>
        <taxon>Bacillota</taxon>
        <taxon>Bacilli</taxon>
        <taxon>Lactobacillales</taxon>
        <taxon>Streptococcaceae</taxon>
        <taxon>Streptococcus</taxon>
    </lineage>
</organism>
<evidence type="ECO:0000256" key="14">
    <source>
        <dbReference type="PIRNR" id="PIRNR000447"/>
    </source>
</evidence>
<evidence type="ECO:0000256" key="4">
    <source>
        <dbReference type="ARBA" id="ARBA00014657"/>
    </source>
</evidence>
<keyword evidence="5 14" id="KW-0444">Lipid biosynthesis</keyword>
<dbReference type="PROSITE" id="PS00606">
    <property type="entry name" value="KS3_1"/>
    <property type="match status" value="1"/>
</dbReference>
<dbReference type="AlphaFoldDB" id="J7SIA2"/>
<dbReference type="EC" id="2.3.1.179" evidence="3 14"/>
<keyword evidence="10 14" id="KW-0012">Acyltransferase</keyword>
<evidence type="ECO:0000256" key="11">
    <source>
        <dbReference type="ARBA" id="ARBA00024006"/>
    </source>
</evidence>
<evidence type="ECO:0000256" key="3">
    <source>
        <dbReference type="ARBA" id="ARBA00012356"/>
    </source>
</evidence>
<dbReference type="GO" id="GO:0004315">
    <property type="term" value="F:3-oxoacyl-[acyl-carrier-protein] synthase activity"/>
    <property type="evidence" value="ECO:0007669"/>
    <property type="project" value="UniProtKB-UniRule"/>
</dbReference>
<evidence type="ECO:0000256" key="7">
    <source>
        <dbReference type="ARBA" id="ARBA00022832"/>
    </source>
</evidence>
<dbReference type="UniPathway" id="UPA00094"/>
<evidence type="ECO:0000259" key="17">
    <source>
        <dbReference type="PROSITE" id="PS52004"/>
    </source>
</evidence>